<dbReference type="EnsemblMetazoa" id="PPAI001376-RA">
    <property type="protein sequence ID" value="PPAI001376-PA"/>
    <property type="gene ID" value="PPAI001376"/>
</dbReference>
<dbReference type="AlphaFoldDB" id="A0A1B0D203"/>
<organism evidence="1 2">
    <name type="scientific">Phlebotomus papatasi</name>
    <name type="common">Sandfly</name>
    <dbReference type="NCBI Taxonomy" id="29031"/>
    <lineage>
        <taxon>Eukaryota</taxon>
        <taxon>Metazoa</taxon>
        <taxon>Ecdysozoa</taxon>
        <taxon>Arthropoda</taxon>
        <taxon>Hexapoda</taxon>
        <taxon>Insecta</taxon>
        <taxon>Pterygota</taxon>
        <taxon>Neoptera</taxon>
        <taxon>Endopterygota</taxon>
        <taxon>Diptera</taxon>
        <taxon>Nematocera</taxon>
        <taxon>Psychodoidea</taxon>
        <taxon>Psychodidae</taxon>
        <taxon>Phlebotomus</taxon>
        <taxon>Phlebotomus</taxon>
    </lineage>
</organism>
<reference evidence="1" key="1">
    <citation type="submission" date="2022-08" db="UniProtKB">
        <authorList>
            <consortium name="EnsemblMetazoa"/>
        </authorList>
    </citation>
    <scope>IDENTIFICATION</scope>
    <source>
        <strain evidence="1">Israel</strain>
    </source>
</reference>
<accession>A0A1B0D203</accession>
<keyword evidence="2" id="KW-1185">Reference proteome</keyword>
<sequence>MSGDHQTTAIWGRVCCKSIGANRKNRFGGSEERDWNVLVRNVMLRRRQLQITASLPLSLGLYPSQCSLALGTRAERERETYSCLRADTTI</sequence>
<name>A0A1B0D203_PHLPP</name>
<evidence type="ECO:0000313" key="1">
    <source>
        <dbReference type="EnsemblMetazoa" id="PPAI001376-PA"/>
    </source>
</evidence>
<dbReference type="EMBL" id="AJVK01022519">
    <property type="status" value="NOT_ANNOTATED_CDS"/>
    <property type="molecule type" value="Genomic_DNA"/>
</dbReference>
<protein>
    <submittedName>
        <fullName evidence="1">Uncharacterized protein</fullName>
    </submittedName>
</protein>
<dbReference type="VEuPathDB" id="VectorBase:PPAI001376"/>
<dbReference type="Proteomes" id="UP000092462">
    <property type="component" value="Unassembled WGS sequence"/>
</dbReference>
<evidence type="ECO:0000313" key="2">
    <source>
        <dbReference type="Proteomes" id="UP000092462"/>
    </source>
</evidence>
<proteinExistence type="predicted"/>